<dbReference type="EMBL" id="LR862148">
    <property type="protein sequence ID" value="CAD1830958.1"/>
    <property type="molecule type" value="Genomic_DNA"/>
</dbReference>
<dbReference type="GO" id="GO:0043565">
    <property type="term" value="F:sequence-specific DNA binding"/>
    <property type="evidence" value="ECO:0007669"/>
    <property type="project" value="InterPro"/>
</dbReference>
<dbReference type="InterPro" id="IPR040036">
    <property type="entry name" value="CYCLOPS"/>
</dbReference>
<sequence length="519" mass="57992">MLFMGVASARNSKSCLGLNGDGGGSFSDLFRNSTEEMFLKSVMENPIGASTPTSVEMLGFREDSEKLFNSWLMSAEARIYPLMSMCLQIPGYNSATHRTRQPSRRISAELAALSSQQNGLAQKKTFDENLNQQNFDASDELSNNFTQQPLRNAAEIGMQASNLYLAKAWFHSTQPMTRSRSSELRRRYAAMQSIQVPAITEIQNNNQGQGNNSTKNDLTNTNNPCEISMVEMPTTFMSPSNSSTSPFDAPLVTTNDTVSSVVSMLKDTLERKKLGNYTERENSRANPLSFYTAQQVQANNNSFLGTQCTFQLPKFERTVEANTENFVTPQNQMWVGAVSREPSQSGSSNAGFDACDGTSYSAQAVSASCESTRKNIITGFSDSGSKTNESRGRIFKESLHNDRKNGNLSRMGSIQSESSAEKGDPTKKRRVERSRKMAEAKERNLTPTVPSDMQAVLRRCENLEKEVRSLKLNLSFMNRKDSEQTKQIEELQKQNEELMDEKERLLEEIERIISETSSR</sequence>
<organism evidence="3">
    <name type="scientific">Ananas comosus var. bracteatus</name>
    <name type="common">red pineapple</name>
    <dbReference type="NCBI Taxonomy" id="296719"/>
    <lineage>
        <taxon>Eukaryota</taxon>
        <taxon>Viridiplantae</taxon>
        <taxon>Streptophyta</taxon>
        <taxon>Embryophyta</taxon>
        <taxon>Tracheophyta</taxon>
        <taxon>Spermatophyta</taxon>
        <taxon>Magnoliopsida</taxon>
        <taxon>Liliopsida</taxon>
        <taxon>Poales</taxon>
        <taxon>Bromeliaceae</taxon>
        <taxon>Bromelioideae</taxon>
        <taxon>Ananas</taxon>
    </lineage>
</organism>
<evidence type="ECO:0008006" key="4">
    <source>
        <dbReference type="Google" id="ProtNLM"/>
    </source>
</evidence>
<dbReference type="PANTHER" id="PTHR36890">
    <property type="entry name" value="PROTEIN CYCLOPS"/>
    <property type="match status" value="1"/>
</dbReference>
<evidence type="ECO:0000256" key="2">
    <source>
        <dbReference type="SAM" id="MobiDB-lite"/>
    </source>
</evidence>
<dbReference type="PANTHER" id="PTHR36890:SF1">
    <property type="entry name" value="PROTEIN CYCLOPS"/>
    <property type="match status" value="1"/>
</dbReference>
<name>A0A6V7PJX9_ANACO</name>
<feature type="compositionally biased region" description="Basic and acidic residues" evidence="2">
    <location>
        <begin position="434"/>
        <end position="444"/>
    </location>
</feature>
<feature type="compositionally biased region" description="Polar residues" evidence="2">
    <location>
        <begin position="406"/>
        <end position="418"/>
    </location>
</feature>
<dbReference type="GO" id="GO:0036377">
    <property type="term" value="P:arbuscular mycorrhizal association"/>
    <property type="evidence" value="ECO:0007669"/>
    <property type="project" value="InterPro"/>
</dbReference>
<feature type="compositionally biased region" description="Basic and acidic residues" evidence="2">
    <location>
        <begin position="388"/>
        <end position="405"/>
    </location>
</feature>
<feature type="coiled-coil region" evidence="1">
    <location>
        <begin position="453"/>
        <end position="519"/>
    </location>
</feature>
<proteinExistence type="predicted"/>
<gene>
    <name evidence="3" type="ORF">CB5_LOCUS14169</name>
</gene>
<dbReference type="GO" id="GO:0005634">
    <property type="term" value="C:nucleus"/>
    <property type="evidence" value="ECO:0007669"/>
    <property type="project" value="InterPro"/>
</dbReference>
<reference evidence="3" key="1">
    <citation type="submission" date="2020-07" db="EMBL/GenBank/DDBJ databases">
        <authorList>
            <person name="Lin J."/>
        </authorList>
    </citation>
    <scope>NUCLEOTIDE SEQUENCE</scope>
</reference>
<accession>A0A6V7PJX9</accession>
<keyword evidence="1" id="KW-0175">Coiled coil</keyword>
<evidence type="ECO:0000313" key="3">
    <source>
        <dbReference type="EMBL" id="CAD1830958.1"/>
    </source>
</evidence>
<evidence type="ECO:0000256" key="1">
    <source>
        <dbReference type="SAM" id="Coils"/>
    </source>
</evidence>
<feature type="region of interest" description="Disordered" evidence="2">
    <location>
        <begin position="377"/>
        <end position="451"/>
    </location>
</feature>
<dbReference type="AlphaFoldDB" id="A0A6V7PJX9"/>
<feature type="compositionally biased region" description="Polar residues" evidence="2">
    <location>
        <begin position="377"/>
        <end position="387"/>
    </location>
</feature>
<protein>
    <recommendedName>
        <fullName evidence="4">Protein CYCLOPS</fullName>
    </recommendedName>
</protein>